<accession>A0ABD0USV4</accession>
<evidence type="ECO:0000313" key="1">
    <source>
        <dbReference type="EMBL" id="KAL0915934.1"/>
    </source>
</evidence>
<organism evidence="1 2">
    <name type="scientific">Dendrobium thyrsiflorum</name>
    <name type="common">Pinecone-like raceme dendrobium</name>
    <name type="synonym">Orchid</name>
    <dbReference type="NCBI Taxonomy" id="117978"/>
    <lineage>
        <taxon>Eukaryota</taxon>
        <taxon>Viridiplantae</taxon>
        <taxon>Streptophyta</taxon>
        <taxon>Embryophyta</taxon>
        <taxon>Tracheophyta</taxon>
        <taxon>Spermatophyta</taxon>
        <taxon>Magnoliopsida</taxon>
        <taxon>Liliopsida</taxon>
        <taxon>Asparagales</taxon>
        <taxon>Orchidaceae</taxon>
        <taxon>Epidendroideae</taxon>
        <taxon>Malaxideae</taxon>
        <taxon>Dendrobiinae</taxon>
        <taxon>Dendrobium</taxon>
    </lineage>
</organism>
<sequence>MNHSGAMYPFVPLIPVFVLAPRDPKHNFHSLFPWQPNSIEEVVCKGAFTHILIDKKPLSVLVTVSMETHEVLMK</sequence>
<gene>
    <name evidence="1" type="ORF">M5K25_013403</name>
</gene>
<dbReference type="EMBL" id="JANQDX010000011">
    <property type="protein sequence ID" value="KAL0915934.1"/>
    <property type="molecule type" value="Genomic_DNA"/>
</dbReference>
<keyword evidence="2" id="KW-1185">Reference proteome</keyword>
<comment type="caution">
    <text evidence="1">The sequence shown here is derived from an EMBL/GenBank/DDBJ whole genome shotgun (WGS) entry which is preliminary data.</text>
</comment>
<name>A0ABD0USV4_DENTH</name>
<proteinExistence type="predicted"/>
<reference evidence="1 2" key="1">
    <citation type="journal article" date="2024" name="Plant Biotechnol. J.">
        <title>Dendrobium thyrsiflorum genome and its molecular insights into genes involved in important horticultural traits.</title>
        <authorList>
            <person name="Chen B."/>
            <person name="Wang J.Y."/>
            <person name="Zheng P.J."/>
            <person name="Li K.L."/>
            <person name="Liang Y.M."/>
            <person name="Chen X.F."/>
            <person name="Zhang C."/>
            <person name="Zhao X."/>
            <person name="He X."/>
            <person name="Zhang G.Q."/>
            <person name="Liu Z.J."/>
            <person name="Xu Q."/>
        </authorList>
    </citation>
    <scope>NUCLEOTIDE SEQUENCE [LARGE SCALE GENOMIC DNA]</scope>
    <source>
        <strain evidence="1">GZMU011</strain>
    </source>
</reference>
<protein>
    <submittedName>
        <fullName evidence="1">Uncharacterized protein</fullName>
    </submittedName>
</protein>
<dbReference type="AlphaFoldDB" id="A0ABD0USV4"/>
<dbReference type="Proteomes" id="UP001552299">
    <property type="component" value="Unassembled WGS sequence"/>
</dbReference>
<evidence type="ECO:0000313" key="2">
    <source>
        <dbReference type="Proteomes" id="UP001552299"/>
    </source>
</evidence>